<dbReference type="RefSeq" id="WP_132153079.1">
    <property type="nucleotide sequence ID" value="NZ_SLWR01000009.1"/>
</dbReference>
<reference evidence="1 2" key="1">
    <citation type="journal article" date="2015" name="Stand. Genomic Sci.">
        <title>Genomic Encyclopedia of Bacterial and Archaeal Type Strains, Phase III: the genomes of soil and plant-associated and newly described type strains.</title>
        <authorList>
            <person name="Whitman W.B."/>
            <person name="Woyke T."/>
            <person name="Klenk H.P."/>
            <person name="Zhou Y."/>
            <person name="Lilburn T.G."/>
            <person name="Beck B.J."/>
            <person name="De Vos P."/>
            <person name="Vandamme P."/>
            <person name="Eisen J.A."/>
            <person name="Garrity G."/>
            <person name="Hugenholtz P."/>
            <person name="Kyrpides N.C."/>
        </authorList>
    </citation>
    <scope>NUCLEOTIDE SEQUENCE [LARGE SCALE GENOMIC DNA]</scope>
    <source>
        <strain evidence="1 2">VKM Ac-2541</strain>
    </source>
</reference>
<dbReference type="AlphaFoldDB" id="A0A4R2IR23"/>
<keyword evidence="2" id="KW-1185">Reference proteome</keyword>
<dbReference type="Proteomes" id="UP000295573">
    <property type="component" value="Unassembled WGS sequence"/>
</dbReference>
<name>A0A4R2IR23_9ACTN</name>
<dbReference type="EMBL" id="SLWR01000009">
    <property type="protein sequence ID" value="TCO45225.1"/>
    <property type="molecule type" value="Genomic_DNA"/>
</dbReference>
<organism evidence="1 2">
    <name type="scientific">Kribbella antiqua</name>
    <dbReference type="NCBI Taxonomy" id="2512217"/>
    <lineage>
        <taxon>Bacteria</taxon>
        <taxon>Bacillati</taxon>
        <taxon>Actinomycetota</taxon>
        <taxon>Actinomycetes</taxon>
        <taxon>Propionibacteriales</taxon>
        <taxon>Kribbellaceae</taxon>
        <taxon>Kribbella</taxon>
    </lineage>
</organism>
<sequence>MTSPGTPVSRYGSRFPFVTAGASRTSPVHVSGLAADAAVPLAWSRIHTSRVPVDREVAATPGAARTR</sequence>
<accession>A0A4R2IR23</accession>
<evidence type="ECO:0000313" key="1">
    <source>
        <dbReference type="EMBL" id="TCO45225.1"/>
    </source>
</evidence>
<evidence type="ECO:0000313" key="2">
    <source>
        <dbReference type="Proteomes" id="UP000295573"/>
    </source>
</evidence>
<comment type="caution">
    <text evidence="1">The sequence shown here is derived from an EMBL/GenBank/DDBJ whole genome shotgun (WGS) entry which is preliminary data.</text>
</comment>
<protein>
    <submittedName>
        <fullName evidence="1">Uncharacterized protein</fullName>
    </submittedName>
</protein>
<proteinExistence type="predicted"/>
<gene>
    <name evidence="1" type="ORF">EV646_109400</name>
</gene>